<dbReference type="AlphaFoldDB" id="A0A059AMT6"/>
<evidence type="ECO:0000313" key="22">
    <source>
        <dbReference type="EMBL" id="KCW54976.1"/>
    </source>
</evidence>
<dbReference type="InterPro" id="IPR051420">
    <property type="entry name" value="Ser_Thr_Kinases_DiverseReg"/>
</dbReference>
<evidence type="ECO:0000256" key="12">
    <source>
        <dbReference type="ARBA" id="ARBA00022840"/>
    </source>
</evidence>
<dbReference type="PANTHER" id="PTHR48005:SF70">
    <property type="entry name" value="MDIS1-INTERACTING RECEPTOR LIKE KINASE 2-LIKE"/>
    <property type="match status" value="1"/>
</dbReference>
<dbReference type="EC" id="2.7.11.1" evidence="2"/>
<evidence type="ECO:0000256" key="11">
    <source>
        <dbReference type="ARBA" id="ARBA00022777"/>
    </source>
</evidence>
<evidence type="ECO:0000256" key="20">
    <source>
        <dbReference type="SAM" id="Phobius"/>
    </source>
</evidence>
<evidence type="ECO:0000256" key="19">
    <source>
        <dbReference type="PROSITE-ProRule" id="PRU10141"/>
    </source>
</evidence>
<dbReference type="InterPro" id="IPR011009">
    <property type="entry name" value="Kinase-like_dom_sf"/>
</dbReference>
<reference evidence="22" key="1">
    <citation type="submission" date="2013-07" db="EMBL/GenBank/DDBJ databases">
        <title>The genome of Eucalyptus grandis.</title>
        <authorList>
            <person name="Schmutz J."/>
            <person name="Hayes R."/>
            <person name="Myburg A."/>
            <person name="Tuskan G."/>
            <person name="Grattapaglia D."/>
            <person name="Rokhsar D.S."/>
        </authorList>
    </citation>
    <scope>NUCLEOTIDE SEQUENCE</scope>
    <source>
        <tissue evidence="22">Leaf extractions</tissue>
    </source>
</reference>
<keyword evidence="5" id="KW-0433">Leucine-rich repeat</keyword>
<dbReference type="GO" id="GO:0005524">
    <property type="term" value="F:ATP binding"/>
    <property type="evidence" value="ECO:0007669"/>
    <property type="project" value="UniProtKB-UniRule"/>
</dbReference>
<evidence type="ECO:0000256" key="13">
    <source>
        <dbReference type="ARBA" id="ARBA00022989"/>
    </source>
</evidence>
<evidence type="ECO:0000256" key="4">
    <source>
        <dbReference type="ARBA" id="ARBA00022553"/>
    </source>
</evidence>
<dbReference type="Pfam" id="PF13855">
    <property type="entry name" value="LRR_8"/>
    <property type="match status" value="1"/>
</dbReference>
<dbReference type="GO" id="GO:0004674">
    <property type="term" value="F:protein serine/threonine kinase activity"/>
    <property type="evidence" value="ECO:0007669"/>
    <property type="project" value="UniProtKB-KW"/>
</dbReference>
<keyword evidence="4" id="KW-0597">Phosphoprotein</keyword>
<feature type="binding site" evidence="19">
    <location>
        <position position="628"/>
    </location>
    <ligand>
        <name>ATP</name>
        <dbReference type="ChEBI" id="CHEBI:30616"/>
    </ligand>
</feature>
<feature type="non-terminal residue" evidence="22">
    <location>
        <position position="888"/>
    </location>
</feature>
<comment type="catalytic activity">
    <reaction evidence="18">
        <text>L-seryl-[protein] + ATP = O-phospho-L-seryl-[protein] + ADP + H(+)</text>
        <dbReference type="Rhea" id="RHEA:17989"/>
        <dbReference type="Rhea" id="RHEA-COMP:9863"/>
        <dbReference type="Rhea" id="RHEA-COMP:11604"/>
        <dbReference type="ChEBI" id="CHEBI:15378"/>
        <dbReference type="ChEBI" id="CHEBI:29999"/>
        <dbReference type="ChEBI" id="CHEBI:30616"/>
        <dbReference type="ChEBI" id="CHEBI:83421"/>
        <dbReference type="ChEBI" id="CHEBI:456216"/>
        <dbReference type="EC" id="2.7.11.1"/>
    </reaction>
</comment>
<dbReference type="Pfam" id="PF00560">
    <property type="entry name" value="LRR_1"/>
    <property type="match status" value="6"/>
</dbReference>
<dbReference type="SMART" id="SM00369">
    <property type="entry name" value="LRR_TYP"/>
    <property type="match status" value="6"/>
</dbReference>
<accession>A0A059AMT6</accession>
<evidence type="ECO:0000256" key="10">
    <source>
        <dbReference type="ARBA" id="ARBA00022741"/>
    </source>
</evidence>
<dbReference type="InterPro" id="IPR000719">
    <property type="entry name" value="Prot_kinase_dom"/>
</dbReference>
<evidence type="ECO:0000256" key="9">
    <source>
        <dbReference type="ARBA" id="ARBA00022737"/>
    </source>
</evidence>
<evidence type="ECO:0000259" key="21">
    <source>
        <dbReference type="PROSITE" id="PS50011"/>
    </source>
</evidence>
<keyword evidence="8" id="KW-0732">Signal</keyword>
<keyword evidence="7 20" id="KW-0812">Transmembrane</keyword>
<dbReference type="Pfam" id="PF00069">
    <property type="entry name" value="Pkinase"/>
    <property type="match status" value="1"/>
</dbReference>
<dbReference type="InterPro" id="IPR032675">
    <property type="entry name" value="LRR_dom_sf"/>
</dbReference>
<comment type="catalytic activity">
    <reaction evidence="17">
        <text>L-threonyl-[protein] + ATP = O-phospho-L-threonyl-[protein] + ADP + H(+)</text>
        <dbReference type="Rhea" id="RHEA:46608"/>
        <dbReference type="Rhea" id="RHEA-COMP:11060"/>
        <dbReference type="Rhea" id="RHEA-COMP:11605"/>
        <dbReference type="ChEBI" id="CHEBI:15378"/>
        <dbReference type="ChEBI" id="CHEBI:30013"/>
        <dbReference type="ChEBI" id="CHEBI:30616"/>
        <dbReference type="ChEBI" id="CHEBI:61977"/>
        <dbReference type="ChEBI" id="CHEBI:456216"/>
        <dbReference type="EC" id="2.7.11.1"/>
    </reaction>
</comment>
<evidence type="ECO:0000256" key="3">
    <source>
        <dbReference type="ARBA" id="ARBA00022527"/>
    </source>
</evidence>
<evidence type="ECO:0000256" key="18">
    <source>
        <dbReference type="ARBA" id="ARBA00048679"/>
    </source>
</evidence>
<sequence>MPIHVSSNTSFPLFFACSTFTFTPAANNEKQTGALLTWKSSLEDNSQSLLSSWRGNDSCNFVGVFCDDYGSITHLNLSNLGLRGTLDGLNFLLLSNLLSLDISNNSIYRSIPSSIDLAINDLVGAIPSSIQNLSNLHLLHIYSNNLLGPIPKEIGNLLSLRRLDSSNNSLSGLIPSSIGSLTNLTILRLCYNGFSGSLPPEFNKITHLSAFDLSYNELEGQLPDEICQGKLLQNFSVINNYFTGLVPKSLRNCSALIRVRLDGNQLTGNIAEAFGIYPQLEFMDLSHNYLFGALSRKWGRCCNLTGLRISNNNISGEIPSVFGRMTQLQELVLSSNNLRGGIPRELASLRFLLYLILNNNWFTGDIPSEIGILSGLDRLNLASNNFSGSIPVQLIQCTNLWSLNLGKNKLEGSIPFEIGNMQFLKGLDLSQNLLTGRIPKELGKLTVLETMNVSHNNLFGSIPRTFSDMLALTIVDVSYNNLEGPLPNVKAFNDAPFEAIWHNKRLCGNVVGLQKCNPRMSKKGNGDDGHRTTAILVLSFSGFLLLALILIILLIFVRCQRKNIKKKKIGPSNDLDFLRVLDFDGKAFYERILEVTEGFDSKFYVGEGAYGVVYKAELATGQIVAVKKISSSHEEEFLHFKSFEREIQALSDIRHRHIVKLYGFCSHVRHSFLVYEYIERGSLRTILNDDEKASEFDWDKRVNMVRGVVDALDLTSNNVLLDGDYEARVSDFGTARLLKPDSSNWTAIAGTIGYIAPELAYSIIPTEKSDVYSFGVVALETIMGKHPGDLVSWECSSSAKIESPALLKDVLDQRLSPSRVQLRDAEDVVSIARLAFACLQAEPWLRPTMRQVSQELRIRVPLEMPFSALSLKQLRGFNGRKFQASQGD</sequence>
<dbReference type="FunFam" id="3.30.200.20:FF:000309">
    <property type="entry name" value="Leucine-rich repeat receptor protein kinase MSP1"/>
    <property type="match status" value="1"/>
</dbReference>
<feature type="domain" description="Protein kinase" evidence="21">
    <location>
        <begin position="599"/>
        <end position="867"/>
    </location>
</feature>
<evidence type="ECO:0000256" key="14">
    <source>
        <dbReference type="ARBA" id="ARBA00023136"/>
    </source>
</evidence>
<comment type="subcellular location">
    <subcellularLocation>
        <location evidence="1">Membrane</location>
        <topology evidence="1">Single-pass type I membrane protein</topology>
    </subcellularLocation>
</comment>
<dbReference type="FunFam" id="3.80.10.10:FF:000400">
    <property type="entry name" value="Nuclear pore complex protein NUP107"/>
    <property type="match status" value="1"/>
</dbReference>
<evidence type="ECO:0000256" key="15">
    <source>
        <dbReference type="ARBA" id="ARBA00023170"/>
    </source>
</evidence>
<proteinExistence type="predicted"/>
<organism evidence="22">
    <name type="scientific">Eucalyptus grandis</name>
    <name type="common">Flooded gum</name>
    <dbReference type="NCBI Taxonomy" id="71139"/>
    <lineage>
        <taxon>Eukaryota</taxon>
        <taxon>Viridiplantae</taxon>
        <taxon>Streptophyta</taxon>
        <taxon>Embryophyta</taxon>
        <taxon>Tracheophyta</taxon>
        <taxon>Spermatophyta</taxon>
        <taxon>Magnoliopsida</taxon>
        <taxon>eudicotyledons</taxon>
        <taxon>Gunneridae</taxon>
        <taxon>Pentapetalae</taxon>
        <taxon>rosids</taxon>
        <taxon>malvids</taxon>
        <taxon>Myrtales</taxon>
        <taxon>Myrtaceae</taxon>
        <taxon>Myrtoideae</taxon>
        <taxon>Eucalypteae</taxon>
        <taxon>Eucalyptus</taxon>
    </lineage>
</organism>
<evidence type="ECO:0000256" key="5">
    <source>
        <dbReference type="ARBA" id="ARBA00022614"/>
    </source>
</evidence>
<dbReference type="GO" id="GO:0038023">
    <property type="term" value="F:signaling receptor activity"/>
    <property type="evidence" value="ECO:0000318"/>
    <property type="project" value="GO_Central"/>
</dbReference>
<dbReference type="PROSITE" id="PS00107">
    <property type="entry name" value="PROTEIN_KINASE_ATP"/>
    <property type="match status" value="1"/>
</dbReference>
<protein>
    <recommendedName>
        <fullName evidence="2">non-specific serine/threonine protein kinase</fullName>
        <ecNumber evidence="2">2.7.11.1</ecNumber>
    </recommendedName>
</protein>
<keyword evidence="12 19" id="KW-0067">ATP-binding</keyword>
<keyword evidence="11" id="KW-0418">Kinase</keyword>
<evidence type="ECO:0000256" key="8">
    <source>
        <dbReference type="ARBA" id="ARBA00022729"/>
    </source>
</evidence>
<dbReference type="PROSITE" id="PS51450">
    <property type="entry name" value="LRR"/>
    <property type="match status" value="1"/>
</dbReference>
<dbReference type="Gramene" id="KCW54976">
    <property type="protein sequence ID" value="KCW54976"/>
    <property type="gene ID" value="EUGRSUZ_I00944"/>
</dbReference>
<dbReference type="SUPFAM" id="SSF56112">
    <property type="entry name" value="Protein kinase-like (PK-like)"/>
    <property type="match status" value="1"/>
</dbReference>
<gene>
    <name evidence="22" type="ORF">EUGRSUZ_I00944</name>
</gene>
<dbReference type="SUPFAM" id="SSF52058">
    <property type="entry name" value="L domain-like"/>
    <property type="match status" value="2"/>
</dbReference>
<keyword evidence="15" id="KW-0675">Receptor</keyword>
<dbReference type="Gene3D" id="3.80.10.10">
    <property type="entry name" value="Ribonuclease Inhibitor"/>
    <property type="match status" value="3"/>
</dbReference>
<keyword evidence="9" id="KW-0677">Repeat</keyword>
<keyword evidence="10 19" id="KW-0547">Nucleotide-binding</keyword>
<dbReference type="Pfam" id="PF08263">
    <property type="entry name" value="LRRNT_2"/>
    <property type="match status" value="1"/>
</dbReference>
<name>A0A059AMT6_EUCGR</name>
<dbReference type="PANTHER" id="PTHR48005">
    <property type="entry name" value="LEUCINE RICH REPEAT KINASE 2"/>
    <property type="match status" value="1"/>
</dbReference>
<dbReference type="InParanoid" id="A0A059AMT6"/>
<dbReference type="EMBL" id="KK198761">
    <property type="protein sequence ID" value="KCW54976.1"/>
    <property type="molecule type" value="Genomic_DNA"/>
</dbReference>
<dbReference type="InterPro" id="IPR013210">
    <property type="entry name" value="LRR_N_plant-typ"/>
</dbReference>
<dbReference type="GO" id="GO:0009755">
    <property type="term" value="P:hormone-mediated signaling pathway"/>
    <property type="evidence" value="ECO:0000318"/>
    <property type="project" value="GO_Central"/>
</dbReference>
<keyword evidence="16" id="KW-0325">Glycoprotein</keyword>
<dbReference type="InterPro" id="IPR001611">
    <property type="entry name" value="Leu-rich_rpt"/>
</dbReference>
<evidence type="ECO:0000256" key="16">
    <source>
        <dbReference type="ARBA" id="ARBA00023180"/>
    </source>
</evidence>
<evidence type="ECO:0000256" key="1">
    <source>
        <dbReference type="ARBA" id="ARBA00004479"/>
    </source>
</evidence>
<dbReference type="InterPro" id="IPR003591">
    <property type="entry name" value="Leu-rich_rpt_typical-subtyp"/>
</dbReference>
<evidence type="ECO:0000256" key="2">
    <source>
        <dbReference type="ARBA" id="ARBA00012513"/>
    </source>
</evidence>
<keyword evidence="6" id="KW-0808">Transferase</keyword>
<dbReference type="Gene3D" id="1.10.510.10">
    <property type="entry name" value="Transferase(Phosphotransferase) domain 1"/>
    <property type="match status" value="1"/>
</dbReference>
<feature type="transmembrane region" description="Helical" evidence="20">
    <location>
        <begin position="535"/>
        <end position="557"/>
    </location>
</feature>
<dbReference type="FunFam" id="3.80.10.10:FF:000177">
    <property type="entry name" value="Leucine-rich repeat receptor-like serine/threonine-protein kinase At1g17230"/>
    <property type="match status" value="1"/>
</dbReference>
<evidence type="ECO:0000256" key="17">
    <source>
        <dbReference type="ARBA" id="ARBA00047899"/>
    </source>
</evidence>
<dbReference type="OMA" id="SHTEYAE"/>
<keyword evidence="14 20" id="KW-0472">Membrane</keyword>
<evidence type="ECO:0000256" key="7">
    <source>
        <dbReference type="ARBA" id="ARBA00022692"/>
    </source>
</evidence>
<evidence type="ECO:0000256" key="6">
    <source>
        <dbReference type="ARBA" id="ARBA00022679"/>
    </source>
</evidence>
<dbReference type="Gene3D" id="3.30.200.20">
    <property type="entry name" value="Phosphorylase Kinase, domain 1"/>
    <property type="match status" value="1"/>
</dbReference>
<keyword evidence="3" id="KW-0723">Serine/threonine-protein kinase</keyword>
<dbReference type="InterPro" id="IPR017441">
    <property type="entry name" value="Protein_kinase_ATP_BS"/>
</dbReference>
<dbReference type="PROSITE" id="PS50011">
    <property type="entry name" value="PROTEIN_KINASE_DOM"/>
    <property type="match status" value="1"/>
</dbReference>
<dbReference type="GO" id="GO:0005886">
    <property type="term" value="C:plasma membrane"/>
    <property type="evidence" value="ECO:0000318"/>
    <property type="project" value="GO_Central"/>
</dbReference>
<keyword evidence="13 20" id="KW-1133">Transmembrane helix</keyword>